<evidence type="ECO:0000313" key="1">
    <source>
        <dbReference type="EMBL" id="BAN27273.1"/>
    </source>
</evidence>
<dbReference type="PATRIC" id="fig|758793.3.peg.5486"/>
<geneLocation type="plasmid" evidence="1 2">
    <name>p1</name>
</geneLocation>
<dbReference type="EMBL" id="AP013061">
    <property type="protein sequence ID" value="BAN27273.1"/>
    <property type="molecule type" value="Genomic_DNA"/>
</dbReference>
<accession>R4WRL4</accession>
<organism evidence="1 2">
    <name type="scientific">Caballeronia insecticola</name>
    <dbReference type="NCBI Taxonomy" id="758793"/>
    <lineage>
        <taxon>Bacteria</taxon>
        <taxon>Pseudomonadati</taxon>
        <taxon>Pseudomonadota</taxon>
        <taxon>Betaproteobacteria</taxon>
        <taxon>Burkholderiales</taxon>
        <taxon>Burkholderiaceae</taxon>
        <taxon>Caballeronia</taxon>
    </lineage>
</organism>
<proteinExistence type="predicted"/>
<reference evidence="1 2" key="2">
    <citation type="journal article" date="2018" name="Int. J. Syst. Evol. Microbiol.">
        <title>Burkholderia insecticola sp. nov., a gut symbiotic bacterium of the bean bug Riptortus pedestris.</title>
        <authorList>
            <person name="Takeshita K."/>
            <person name="Tamaki H."/>
            <person name="Ohbayashi T."/>
            <person name="Meng X.-Y."/>
            <person name="Sone T."/>
            <person name="Mitani Y."/>
            <person name="Peeters C."/>
            <person name="Kikuchi Y."/>
            <person name="Vandamme P."/>
        </authorList>
    </citation>
    <scope>NUCLEOTIDE SEQUENCE [LARGE SCALE GENOMIC DNA]</scope>
    <source>
        <strain evidence="1">RPE64</strain>
        <plasmid evidence="1 2">p1</plasmid>
    </source>
</reference>
<reference evidence="1 2" key="1">
    <citation type="journal article" date="2013" name="Genome Announc.">
        <title>Complete Genome Sequence of Burkholderia sp. Strain RPE64, Bacterial Symbiont of the Bean Bug Riptortus pedestris.</title>
        <authorList>
            <person name="Shibata T.F."/>
            <person name="Maeda T."/>
            <person name="Nikoh N."/>
            <person name="Yamaguchi K."/>
            <person name="Oshima K."/>
            <person name="Hattori M."/>
            <person name="Nishiyama T."/>
            <person name="Hasebe M."/>
            <person name="Fukatsu T."/>
            <person name="Kikuchi Y."/>
            <person name="Shigenobu S."/>
        </authorList>
    </citation>
    <scope>NUCLEOTIDE SEQUENCE [LARGE SCALE GENOMIC DNA]</scope>
    <source>
        <plasmid evidence="1 2">p1</plasmid>
    </source>
</reference>
<keyword evidence="2" id="KW-1185">Reference proteome</keyword>
<sequence length="47" mass="5613">MGLCCSYRVFEVHRRRLVRFVHEAIYSLALRFCPTEFVPLVRTVDEP</sequence>
<dbReference type="KEGG" id="buo:BRPE64_DCDS03370"/>
<dbReference type="Proteomes" id="UP000013966">
    <property type="component" value="Plasmid p1"/>
</dbReference>
<dbReference type="AlphaFoldDB" id="R4WRL4"/>
<dbReference type="HOGENOM" id="CLU_3165535_0_0_4"/>
<gene>
    <name evidence="1" type="ORF">BRPE64_DCDS03370</name>
</gene>
<name>R4WRL4_9BURK</name>
<protein>
    <submittedName>
        <fullName evidence="1">Uncharacterized protein</fullName>
    </submittedName>
</protein>
<evidence type="ECO:0000313" key="2">
    <source>
        <dbReference type="Proteomes" id="UP000013966"/>
    </source>
</evidence>
<keyword evidence="1" id="KW-0614">Plasmid</keyword>